<sequence length="68" mass="8107">MNELQKLQKLLEKGNQESNFTRNLYLVMEKVGGYPNLMELPMPALVEIMRCMEYFAKEERKAAKRRVR</sequence>
<accession>A0A0F9KFX7</accession>
<organism evidence="1">
    <name type="scientific">marine sediment metagenome</name>
    <dbReference type="NCBI Taxonomy" id="412755"/>
    <lineage>
        <taxon>unclassified sequences</taxon>
        <taxon>metagenomes</taxon>
        <taxon>ecological metagenomes</taxon>
    </lineage>
</organism>
<protein>
    <submittedName>
        <fullName evidence="1">Uncharacterized protein</fullName>
    </submittedName>
</protein>
<gene>
    <name evidence="1" type="ORF">LCGC14_1336040</name>
</gene>
<dbReference type="AlphaFoldDB" id="A0A0F9KFX7"/>
<reference evidence="1" key="1">
    <citation type="journal article" date="2015" name="Nature">
        <title>Complex archaea that bridge the gap between prokaryotes and eukaryotes.</title>
        <authorList>
            <person name="Spang A."/>
            <person name="Saw J.H."/>
            <person name="Jorgensen S.L."/>
            <person name="Zaremba-Niedzwiedzka K."/>
            <person name="Martijn J."/>
            <person name="Lind A.E."/>
            <person name="van Eijk R."/>
            <person name="Schleper C."/>
            <person name="Guy L."/>
            <person name="Ettema T.J."/>
        </authorList>
    </citation>
    <scope>NUCLEOTIDE SEQUENCE</scope>
</reference>
<dbReference type="EMBL" id="LAZR01008122">
    <property type="protein sequence ID" value="KKM80828.1"/>
    <property type="molecule type" value="Genomic_DNA"/>
</dbReference>
<comment type="caution">
    <text evidence="1">The sequence shown here is derived from an EMBL/GenBank/DDBJ whole genome shotgun (WGS) entry which is preliminary data.</text>
</comment>
<name>A0A0F9KFX7_9ZZZZ</name>
<evidence type="ECO:0000313" key="1">
    <source>
        <dbReference type="EMBL" id="KKM80828.1"/>
    </source>
</evidence>
<proteinExistence type="predicted"/>